<dbReference type="InterPro" id="IPR022385">
    <property type="entry name" value="Rhs_assc_core"/>
</dbReference>
<evidence type="ECO:0000313" key="4">
    <source>
        <dbReference type="EMBL" id="WNH52296.1"/>
    </source>
</evidence>
<dbReference type="PANTHER" id="PTHR32305">
    <property type="match status" value="1"/>
</dbReference>
<evidence type="ECO:0000256" key="2">
    <source>
        <dbReference type="SAM" id="SignalP"/>
    </source>
</evidence>
<dbReference type="Gene3D" id="2.180.10.10">
    <property type="entry name" value="RHS repeat-associated core"/>
    <property type="match status" value="1"/>
</dbReference>
<dbReference type="PANTHER" id="PTHR32305:SF15">
    <property type="entry name" value="PROTEIN RHSA-RELATED"/>
    <property type="match status" value="1"/>
</dbReference>
<keyword evidence="1" id="KW-0677">Repeat</keyword>
<dbReference type="InterPro" id="IPR056823">
    <property type="entry name" value="TEN-like_YD-shell"/>
</dbReference>
<reference evidence="4 5" key="1">
    <citation type="submission" date="2022-12" db="EMBL/GenBank/DDBJ databases">
        <title>Two new species, Stenotrophomonas aracearum and Stenotrophomonas oahuensis, isolated from Anthurium (Araceae family) in Hawaii.</title>
        <authorList>
            <person name="Chunag S.C."/>
            <person name="Dobhal S."/>
            <person name="Alvarez A."/>
            <person name="Arif M."/>
        </authorList>
    </citation>
    <scope>NUCLEOTIDE SEQUENCE [LARGE SCALE GENOMIC DNA]</scope>
    <source>
        <strain evidence="4 5">A5586</strain>
    </source>
</reference>
<protein>
    <submittedName>
        <fullName evidence="4">RHS repeat-associated core domain-containing protein</fullName>
    </submittedName>
</protein>
<dbReference type="RefSeq" id="WP_311191500.1">
    <property type="nucleotide sequence ID" value="NZ_CP115541.1"/>
</dbReference>
<dbReference type="Pfam" id="PF25023">
    <property type="entry name" value="TEN_YD-shell"/>
    <property type="match status" value="1"/>
</dbReference>
<gene>
    <name evidence="4" type="ORF">PDM29_18500</name>
</gene>
<feature type="signal peptide" evidence="2">
    <location>
        <begin position="1"/>
        <end position="29"/>
    </location>
</feature>
<evidence type="ECO:0000256" key="1">
    <source>
        <dbReference type="ARBA" id="ARBA00022737"/>
    </source>
</evidence>
<evidence type="ECO:0000259" key="3">
    <source>
        <dbReference type="Pfam" id="PF25023"/>
    </source>
</evidence>
<dbReference type="EMBL" id="CP115541">
    <property type="protein sequence ID" value="WNH52296.1"/>
    <property type="molecule type" value="Genomic_DNA"/>
</dbReference>
<keyword evidence="5" id="KW-1185">Reference proteome</keyword>
<feature type="chain" id="PRO_5046134413" evidence="2">
    <location>
        <begin position="30"/>
        <end position="309"/>
    </location>
</feature>
<name>A0ABY9YN55_9GAMM</name>
<feature type="domain" description="Teneurin-like YD-shell" evidence="3">
    <location>
        <begin position="21"/>
        <end position="128"/>
    </location>
</feature>
<dbReference type="Proteomes" id="UP001302072">
    <property type="component" value="Chromosome"/>
</dbReference>
<organism evidence="4 5">
    <name type="scientific">Stenotrophomonas oahuensis</name>
    <dbReference type="NCBI Taxonomy" id="3003271"/>
    <lineage>
        <taxon>Bacteria</taxon>
        <taxon>Pseudomonadati</taxon>
        <taxon>Pseudomonadota</taxon>
        <taxon>Gammaproteobacteria</taxon>
        <taxon>Lysobacterales</taxon>
        <taxon>Lysobacteraceae</taxon>
        <taxon>Stenotrophomonas</taxon>
    </lineage>
</organism>
<dbReference type="NCBIfam" id="TIGR03696">
    <property type="entry name" value="Rhs_assc_core"/>
    <property type="match status" value="1"/>
</dbReference>
<accession>A0ABY9YN55</accession>
<keyword evidence="2" id="KW-0732">Signal</keyword>
<dbReference type="InterPro" id="IPR050708">
    <property type="entry name" value="T6SS_VgrG/RHS"/>
</dbReference>
<sequence length="309" mass="32664">MNAIKNMSMLMRGLLVLVLAAGMLPATQAAETVEYIHTDALGSPVAVTDANGVVIERTVYEPYGAVVGGQVKDGPGYTGHVSDSATGLSYMQQRYMDPEMGVFLSVDPITAHGQPVVNFNRHRYGNSNPYRFTDPDGRDGWDSFATGYSHGVMDAHYDQAKHPFKAGLEEQAGYAIGAAIVRGGKSHGGIRVPTVRIQKSIAPITGKAQSTKSGGVETGHAATSQRIANAEAERPDVAQVSMNQRISTVTGGEVKSSLRPDVASVRTDGKIDVTEVLSGKQEAAATASKYKNALGDKAGNIQCVSQDHC</sequence>
<proteinExistence type="predicted"/>
<evidence type="ECO:0000313" key="5">
    <source>
        <dbReference type="Proteomes" id="UP001302072"/>
    </source>
</evidence>